<gene>
    <name evidence="8" type="ORF">H5V44_01235</name>
</gene>
<keyword evidence="6" id="KW-0067">ATP-binding</keyword>
<accession>A0A7J9SG11</accession>
<keyword evidence="5" id="KW-0418">Kinase</keyword>
<evidence type="ECO:0000256" key="2">
    <source>
        <dbReference type="ARBA" id="ARBA00012438"/>
    </source>
</evidence>
<dbReference type="SUPFAM" id="SSF55874">
    <property type="entry name" value="ATPase domain of HSP90 chaperone/DNA topoisomerase II/histidine kinase"/>
    <property type="match status" value="1"/>
</dbReference>
<evidence type="ECO:0000259" key="7">
    <source>
        <dbReference type="PROSITE" id="PS50109"/>
    </source>
</evidence>
<dbReference type="InterPro" id="IPR005467">
    <property type="entry name" value="His_kinase_dom"/>
</dbReference>
<feature type="domain" description="Histidine kinase" evidence="7">
    <location>
        <begin position="251"/>
        <end position="455"/>
    </location>
</feature>
<dbReference type="GO" id="GO:0005524">
    <property type="term" value="F:ATP binding"/>
    <property type="evidence" value="ECO:0007669"/>
    <property type="project" value="UniProtKB-KW"/>
</dbReference>
<proteinExistence type="predicted"/>
<sequence length="464" mass="51852">MYSETTPDGGGPETLPEEPEIVSEFAEADLCRHLALFYESTECQLVTCAAFVRRELGRGRRVLYLCDDNDPADVRAALRTAGIDTGVRGADGDLSIEDAEAVYLDDGFDPDRMTTELEAQAERAVESGYSGLSVAGENTWCFHTEHSFDRILDFESLFDDRAPDLPVTALCQYRVGRFDGESIGKALWTHEQLVYKGRVCENPFYVPPEEFDGSEEPQSNGKLMLEQAHSLEEARKGLERREQRIGVLNRALRHNIRNETNVILGHLRDVLESEELPDETRERIAVTLRNAERILRTSEKARHVEATLSEGDPEPTDPERVIAEAVERVKDRHPEVEVTTSVDGSRTVFTDGNFDEAVEELVENAVRHQPESPPRVDVSIATVEDATRVEVTNPGDPIPEDDRRALETGQQTPLLHGQGFGLWMVKWTVENANGRLEFPEADGECRVRIELPGAAAVEPQATFE</sequence>
<comment type="caution">
    <text evidence="8">The sequence shown here is derived from an EMBL/GenBank/DDBJ whole genome shotgun (WGS) entry which is preliminary data.</text>
</comment>
<dbReference type="SMART" id="SM00387">
    <property type="entry name" value="HATPase_c"/>
    <property type="match status" value="1"/>
</dbReference>
<dbReference type="Proteomes" id="UP000546257">
    <property type="component" value="Unassembled WGS sequence"/>
</dbReference>
<dbReference type="Pfam" id="PF14417">
    <property type="entry name" value="MEDS"/>
    <property type="match status" value="1"/>
</dbReference>
<dbReference type="PANTHER" id="PTHR44936">
    <property type="entry name" value="SENSOR PROTEIN CREC"/>
    <property type="match status" value="1"/>
</dbReference>
<dbReference type="InterPro" id="IPR003594">
    <property type="entry name" value="HATPase_dom"/>
</dbReference>
<organism evidence="8 9">
    <name type="scientific">Halobellus ruber</name>
    <dbReference type="NCBI Taxonomy" id="2761102"/>
    <lineage>
        <taxon>Archaea</taxon>
        <taxon>Methanobacteriati</taxon>
        <taxon>Methanobacteriota</taxon>
        <taxon>Stenosarchaea group</taxon>
        <taxon>Halobacteria</taxon>
        <taxon>Halobacteriales</taxon>
        <taxon>Haloferacaceae</taxon>
        <taxon>Halobellus</taxon>
    </lineage>
</organism>
<comment type="catalytic activity">
    <reaction evidence="1">
        <text>ATP + protein L-histidine = ADP + protein N-phospho-L-histidine.</text>
        <dbReference type="EC" id="2.7.13.3"/>
    </reaction>
</comment>
<keyword evidence="9" id="KW-1185">Reference proteome</keyword>
<evidence type="ECO:0000256" key="3">
    <source>
        <dbReference type="ARBA" id="ARBA00022679"/>
    </source>
</evidence>
<evidence type="ECO:0000256" key="1">
    <source>
        <dbReference type="ARBA" id="ARBA00000085"/>
    </source>
</evidence>
<dbReference type="InterPro" id="IPR025847">
    <property type="entry name" value="MEDS_domain"/>
</dbReference>
<dbReference type="Pfam" id="PF02518">
    <property type="entry name" value="HATPase_c"/>
    <property type="match status" value="1"/>
</dbReference>
<protein>
    <recommendedName>
        <fullName evidence="2">histidine kinase</fullName>
        <ecNumber evidence="2">2.7.13.3</ecNumber>
    </recommendedName>
</protein>
<dbReference type="PANTHER" id="PTHR44936:SF10">
    <property type="entry name" value="SENSOR PROTEIN RSTB"/>
    <property type="match status" value="1"/>
</dbReference>
<dbReference type="AlphaFoldDB" id="A0A7J9SG11"/>
<dbReference type="EMBL" id="JACKXD010000001">
    <property type="protein sequence ID" value="MBB6644936.1"/>
    <property type="molecule type" value="Genomic_DNA"/>
</dbReference>
<keyword evidence="4" id="KW-0547">Nucleotide-binding</keyword>
<evidence type="ECO:0000313" key="9">
    <source>
        <dbReference type="Proteomes" id="UP000546257"/>
    </source>
</evidence>
<evidence type="ECO:0000256" key="6">
    <source>
        <dbReference type="ARBA" id="ARBA00022840"/>
    </source>
</evidence>
<name>A0A7J9SG11_9EURY</name>
<reference evidence="8 9" key="1">
    <citation type="submission" date="2020-08" db="EMBL/GenBank/DDBJ databases">
        <authorList>
            <person name="Seo M.-J."/>
        </authorList>
    </citation>
    <scope>NUCLEOTIDE SEQUENCE [LARGE SCALE GENOMIC DNA]</scope>
    <source>
        <strain evidence="8 9">MBLA0160</strain>
    </source>
</reference>
<dbReference type="EC" id="2.7.13.3" evidence="2"/>
<dbReference type="InterPro" id="IPR050980">
    <property type="entry name" value="2C_sensor_his_kinase"/>
</dbReference>
<evidence type="ECO:0000256" key="4">
    <source>
        <dbReference type="ARBA" id="ARBA00022741"/>
    </source>
</evidence>
<evidence type="ECO:0000313" key="8">
    <source>
        <dbReference type="EMBL" id="MBB6644936.1"/>
    </source>
</evidence>
<keyword evidence="3" id="KW-0808">Transferase</keyword>
<dbReference type="GO" id="GO:0004673">
    <property type="term" value="F:protein histidine kinase activity"/>
    <property type="evidence" value="ECO:0007669"/>
    <property type="project" value="UniProtKB-EC"/>
</dbReference>
<dbReference type="InterPro" id="IPR036890">
    <property type="entry name" value="HATPase_C_sf"/>
</dbReference>
<dbReference type="RefSeq" id="WP_185191319.1">
    <property type="nucleotide sequence ID" value="NZ_JACKXD010000001.1"/>
</dbReference>
<dbReference type="PROSITE" id="PS50109">
    <property type="entry name" value="HIS_KIN"/>
    <property type="match status" value="1"/>
</dbReference>
<evidence type="ECO:0000256" key="5">
    <source>
        <dbReference type="ARBA" id="ARBA00022777"/>
    </source>
</evidence>
<dbReference type="Gene3D" id="3.30.565.10">
    <property type="entry name" value="Histidine kinase-like ATPase, C-terminal domain"/>
    <property type="match status" value="1"/>
</dbReference>